<dbReference type="GO" id="GO:0019843">
    <property type="term" value="F:rRNA binding"/>
    <property type="evidence" value="ECO:0007669"/>
    <property type="project" value="UniProtKB-UniRule"/>
</dbReference>
<dbReference type="Pfam" id="PF00573">
    <property type="entry name" value="Ribosomal_L4"/>
    <property type="match status" value="1"/>
</dbReference>
<dbReference type="GO" id="GO:0003735">
    <property type="term" value="F:structural constituent of ribosome"/>
    <property type="evidence" value="ECO:0007669"/>
    <property type="project" value="InterPro"/>
</dbReference>
<dbReference type="NCBIfam" id="TIGR03953">
    <property type="entry name" value="rplD_bact"/>
    <property type="match status" value="1"/>
</dbReference>
<evidence type="ECO:0000256" key="4">
    <source>
        <dbReference type="ARBA" id="ARBA00035244"/>
    </source>
</evidence>
<comment type="caution">
    <text evidence="7">The sequence shown here is derived from an EMBL/GenBank/DDBJ whole genome shotgun (WGS) entry which is preliminary data.</text>
</comment>
<keyword evidence="5" id="KW-0699">rRNA-binding</keyword>
<evidence type="ECO:0000256" key="6">
    <source>
        <dbReference type="SAM" id="MobiDB-lite"/>
    </source>
</evidence>
<keyword evidence="2 5" id="KW-0689">Ribosomal protein</keyword>
<organism evidence="7 8">
    <name type="scientific">Sphingobacterium corticibacterium</name>
    <dbReference type="NCBI Taxonomy" id="2484746"/>
    <lineage>
        <taxon>Bacteria</taxon>
        <taxon>Pseudomonadati</taxon>
        <taxon>Bacteroidota</taxon>
        <taxon>Sphingobacteriia</taxon>
        <taxon>Sphingobacteriales</taxon>
        <taxon>Sphingobacteriaceae</taxon>
        <taxon>Sphingobacterium</taxon>
    </lineage>
</organism>
<dbReference type="PANTHER" id="PTHR10746">
    <property type="entry name" value="50S RIBOSOMAL PROTEIN L4"/>
    <property type="match status" value="1"/>
</dbReference>
<gene>
    <name evidence="5" type="primary">rplD</name>
    <name evidence="7" type="ORF">EWE74_17965</name>
</gene>
<keyword evidence="3 5" id="KW-0687">Ribonucleoprotein</keyword>
<evidence type="ECO:0000256" key="5">
    <source>
        <dbReference type="HAMAP-Rule" id="MF_01328"/>
    </source>
</evidence>
<dbReference type="Proteomes" id="UP000292855">
    <property type="component" value="Unassembled WGS sequence"/>
</dbReference>
<comment type="function">
    <text evidence="5">One of the primary rRNA binding proteins, this protein initially binds near the 5'-end of the 23S rRNA. It is important during the early stages of 50S assembly. It makes multiple contacts with different domains of the 23S rRNA in the assembled 50S subunit and ribosome.</text>
</comment>
<keyword evidence="5" id="KW-0694">RNA-binding</keyword>
<evidence type="ECO:0000313" key="7">
    <source>
        <dbReference type="EMBL" id="RZF58490.1"/>
    </source>
</evidence>
<comment type="subunit">
    <text evidence="5">Part of the 50S ribosomal subunit.</text>
</comment>
<comment type="function">
    <text evidence="5">Forms part of the polypeptide exit tunnel.</text>
</comment>
<accession>A0A4Q6XF48</accession>
<evidence type="ECO:0000313" key="8">
    <source>
        <dbReference type="Proteomes" id="UP000292855"/>
    </source>
</evidence>
<dbReference type="PANTHER" id="PTHR10746:SF6">
    <property type="entry name" value="LARGE RIBOSOMAL SUBUNIT PROTEIN UL4M"/>
    <property type="match status" value="1"/>
</dbReference>
<dbReference type="InterPro" id="IPR013005">
    <property type="entry name" value="Ribosomal_uL4-like"/>
</dbReference>
<dbReference type="Gene3D" id="3.40.1370.10">
    <property type="match status" value="1"/>
</dbReference>
<dbReference type="EMBL" id="SGIT01000004">
    <property type="protein sequence ID" value="RZF58490.1"/>
    <property type="molecule type" value="Genomic_DNA"/>
</dbReference>
<name>A0A4Q6XF48_9SPHI</name>
<dbReference type="AlphaFoldDB" id="A0A4Q6XF48"/>
<evidence type="ECO:0000256" key="2">
    <source>
        <dbReference type="ARBA" id="ARBA00022980"/>
    </source>
</evidence>
<protein>
    <recommendedName>
        <fullName evidence="4 5">Large ribosomal subunit protein uL4</fullName>
    </recommendedName>
</protein>
<evidence type="ECO:0000256" key="3">
    <source>
        <dbReference type="ARBA" id="ARBA00023274"/>
    </source>
</evidence>
<keyword evidence="8" id="KW-1185">Reference proteome</keyword>
<dbReference type="InterPro" id="IPR002136">
    <property type="entry name" value="Ribosomal_uL4"/>
</dbReference>
<comment type="similarity">
    <text evidence="1 5">Belongs to the universal ribosomal protein uL4 family.</text>
</comment>
<dbReference type="RefSeq" id="WP_130143037.1">
    <property type="nucleotide sequence ID" value="NZ_SGIT01000004.1"/>
</dbReference>
<dbReference type="HAMAP" id="MF_01328_B">
    <property type="entry name" value="Ribosomal_uL4_B"/>
    <property type="match status" value="1"/>
</dbReference>
<dbReference type="GO" id="GO:0005840">
    <property type="term" value="C:ribosome"/>
    <property type="evidence" value="ECO:0007669"/>
    <property type="project" value="UniProtKB-KW"/>
</dbReference>
<dbReference type="OrthoDB" id="9803201at2"/>
<dbReference type="GO" id="GO:1990904">
    <property type="term" value="C:ribonucleoprotein complex"/>
    <property type="evidence" value="ECO:0007669"/>
    <property type="project" value="UniProtKB-KW"/>
</dbReference>
<dbReference type="GO" id="GO:0006412">
    <property type="term" value="P:translation"/>
    <property type="evidence" value="ECO:0007669"/>
    <property type="project" value="UniProtKB-UniRule"/>
</dbReference>
<proteinExistence type="inferred from homology"/>
<dbReference type="InterPro" id="IPR023574">
    <property type="entry name" value="Ribosomal_uL4_dom_sf"/>
</dbReference>
<dbReference type="SUPFAM" id="SSF52166">
    <property type="entry name" value="Ribosomal protein L4"/>
    <property type="match status" value="1"/>
</dbReference>
<evidence type="ECO:0000256" key="1">
    <source>
        <dbReference type="ARBA" id="ARBA00010528"/>
    </source>
</evidence>
<feature type="region of interest" description="Disordered" evidence="6">
    <location>
        <begin position="44"/>
        <end position="88"/>
    </location>
</feature>
<sequence>MEVNVLNLSGKETGAKVQLPESVFGVEPNDHAIYLDVKQYLANQRQGTHKSKQRNEIAGSTRKLHKQKGTGGARAGSIKSPLFNGGGRVFGPQPRDYSFKLNKKMKQVARKSALSYKAQENNILVLDEVNFDAIKTKNYVSFINALNCADEKTLLVLPAENKNVYLSSRNLKKTKVIVAAELNTYDVLNATKLLLTADSVKTLEEAFAK</sequence>
<reference evidence="7 8" key="1">
    <citation type="submission" date="2019-02" db="EMBL/GenBank/DDBJ databases">
        <authorList>
            <person name="Li Y."/>
        </authorList>
    </citation>
    <scope>NUCLEOTIDE SEQUENCE [LARGE SCALE GENOMIC DNA]</scope>
    <source>
        <strain evidence="7 8">30C10-4-7</strain>
    </source>
</reference>